<name>A0A8J7PAI8_9BACT</name>
<evidence type="ECO:0000313" key="3">
    <source>
        <dbReference type="Proteomes" id="UP000664277"/>
    </source>
</evidence>
<reference evidence="2" key="1">
    <citation type="submission" date="2021-02" db="EMBL/GenBank/DDBJ databases">
        <title>Genome-Resolved Metagenomics of a Microbial Community Performing Photosynthetic Biological Nutrient Removal.</title>
        <authorList>
            <person name="Mcdaniel E.A."/>
        </authorList>
    </citation>
    <scope>NUCLEOTIDE SEQUENCE</scope>
    <source>
        <strain evidence="2">UWPOB_OBS1</strain>
    </source>
</reference>
<evidence type="ECO:0000313" key="2">
    <source>
        <dbReference type="EMBL" id="MBN8662899.1"/>
    </source>
</evidence>
<feature type="compositionally biased region" description="Polar residues" evidence="1">
    <location>
        <begin position="27"/>
        <end position="44"/>
    </location>
</feature>
<feature type="region of interest" description="Disordered" evidence="1">
    <location>
        <begin position="1"/>
        <end position="44"/>
    </location>
</feature>
<accession>A0A8J7PAI8</accession>
<sequence length="73" mass="7561">MKSNPYKRKTVAKKASKESGGLARTGQYVSSDNGSGKASGKTTVTYKPGSLLARSGGMVPTVELAKRAAQNIS</sequence>
<feature type="compositionally biased region" description="Basic residues" evidence="1">
    <location>
        <begin position="1"/>
        <end position="14"/>
    </location>
</feature>
<gene>
    <name evidence="2" type="ORF">J0M35_21210</name>
</gene>
<proteinExistence type="predicted"/>
<evidence type="ECO:0000256" key="1">
    <source>
        <dbReference type="SAM" id="MobiDB-lite"/>
    </source>
</evidence>
<dbReference type="EMBL" id="JAFLCK010000064">
    <property type="protein sequence ID" value="MBN8662899.1"/>
    <property type="molecule type" value="Genomic_DNA"/>
</dbReference>
<comment type="caution">
    <text evidence="2">The sequence shown here is derived from an EMBL/GenBank/DDBJ whole genome shotgun (WGS) entry which is preliminary data.</text>
</comment>
<protein>
    <submittedName>
        <fullName evidence="2">Uncharacterized protein</fullName>
    </submittedName>
</protein>
<organism evidence="2 3">
    <name type="scientific">Candidatus Obscuribacter phosphatis</name>
    <dbReference type="NCBI Taxonomy" id="1906157"/>
    <lineage>
        <taxon>Bacteria</taxon>
        <taxon>Bacillati</taxon>
        <taxon>Candidatus Melainabacteria</taxon>
        <taxon>Candidatus Obscuribacterales</taxon>
        <taxon>Candidatus Obscuribacteraceae</taxon>
        <taxon>Candidatus Obscuribacter</taxon>
    </lineage>
</organism>
<dbReference type="Proteomes" id="UP000664277">
    <property type="component" value="Unassembled WGS sequence"/>
</dbReference>
<dbReference type="AlphaFoldDB" id="A0A8J7PAI8"/>